<gene>
    <name evidence="6" type="primary">rpsB</name>
    <name evidence="6" type="ORF">COV91_02145</name>
</gene>
<accession>A0A2H0KC21</accession>
<keyword evidence="3" id="KW-0687">Ribonucleoprotein</keyword>
<dbReference type="PANTHER" id="PTHR12534">
    <property type="entry name" value="30S RIBOSOMAL PROTEIN S2 PROKARYOTIC AND ORGANELLAR"/>
    <property type="match status" value="1"/>
</dbReference>
<evidence type="ECO:0000313" key="7">
    <source>
        <dbReference type="Proteomes" id="UP000229342"/>
    </source>
</evidence>
<comment type="caution">
    <text evidence="6">The sequence shown here is derived from an EMBL/GenBank/DDBJ whole genome shotgun (WGS) entry which is preliminary data.</text>
</comment>
<evidence type="ECO:0000256" key="4">
    <source>
        <dbReference type="ARBA" id="ARBA00035256"/>
    </source>
</evidence>
<dbReference type="HAMAP" id="MF_00291_B">
    <property type="entry name" value="Ribosomal_uS2_B"/>
    <property type="match status" value="1"/>
</dbReference>
<dbReference type="NCBIfam" id="TIGR01011">
    <property type="entry name" value="rpsB_bact"/>
    <property type="match status" value="1"/>
</dbReference>
<dbReference type="InterPro" id="IPR001865">
    <property type="entry name" value="Ribosomal_uS2"/>
</dbReference>
<dbReference type="AlphaFoldDB" id="A0A2H0KC21"/>
<sequence length="278" mass="31208">MFRTPPRFSPKNKAFRTGYREIVDRLLYSRPCSYTLYLLHFRTMTTGNEQLINDPLIDALFGVGAHFGARRSRRHPSGANFIFGAKGGVEIFDLEKTKSALEEAENYVRSLAKEGKQILFVTSKSEAKDALVSAATKLDMPYVAGRFVGGTLTNFVQIRSRIDKMIDLRMQREKGELAKYTKKERLLIDREIDRLETFFGGLVSLTALPAALFVVDPRKEEIAVIEAQKENVFVIALASSDCDISKIEYAIPGNDASRQSIAYFIERIASAYESGKIA</sequence>
<dbReference type="Pfam" id="PF00318">
    <property type="entry name" value="Ribosomal_S2"/>
    <property type="match status" value="1"/>
</dbReference>
<reference evidence="6 7" key="1">
    <citation type="submission" date="2017-09" db="EMBL/GenBank/DDBJ databases">
        <title>Depth-based differentiation of microbial function through sediment-hosted aquifers and enrichment of novel symbionts in the deep terrestrial subsurface.</title>
        <authorList>
            <person name="Probst A.J."/>
            <person name="Ladd B."/>
            <person name="Jarett J.K."/>
            <person name="Geller-Mcgrath D.E."/>
            <person name="Sieber C.M."/>
            <person name="Emerson J.B."/>
            <person name="Anantharaman K."/>
            <person name="Thomas B.C."/>
            <person name="Malmstrom R."/>
            <person name="Stieglmeier M."/>
            <person name="Klingl A."/>
            <person name="Woyke T."/>
            <person name="Ryan C.M."/>
            <person name="Banfield J.F."/>
        </authorList>
    </citation>
    <scope>NUCLEOTIDE SEQUENCE [LARGE SCALE GENOMIC DNA]</scope>
    <source>
        <strain evidence="6">CG11_big_fil_rev_8_21_14_0_20_46_11</strain>
    </source>
</reference>
<evidence type="ECO:0000256" key="1">
    <source>
        <dbReference type="ARBA" id="ARBA00006242"/>
    </source>
</evidence>
<name>A0A2H0KC21_9BACT</name>
<evidence type="ECO:0000313" key="6">
    <source>
        <dbReference type="EMBL" id="PIQ68808.1"/>
    </source>
</evidence>
<dbReference type="EMBL" id="PCVG01000025">
    <property type="protein sequence ID" value="PIQ68808.1"/>
    <property type="molecule type" value="Genomic_DNA"/>
</dbReference>
<dbReference type="SUPFAM" id="SSF52313">
    <property type="entry name" value="Ribosomal protein S2"/>
    <property type="match status" value="1"/>
</dbReference>
<organism evidence="6 7">
    <name type="scientific">Candidatus Taylorbacteria bacterium CG11_big_fil_rev_8_21_14_0_20_46_11</name>
    <dbReference type="NCBI Taxonomy" id="1975025"/>
    <lineage>
        <taxon>Bacteria</taxon>
        <taxon>Candidatus Tayloriibacteriota</taxon>
    </lineage>
</organism>
<dbReference type="Gene3D" id="1.10.287.610">
    <property type="entry name" value="Helix hairpin bin"/>
    <property type="match status" value="1"/>
</dbReference>
<dbReference type="Proteomes" id="UP000229342">
    <property type="component" value="Unassembled WGS sequence"/>
</dbReference>
<dbReference type="CDD" id="cd01425">
    <property type="entry name" value="RPS2"/>
    <property type="match status" value="1"/>
</dbReference>
<dbReference type="GO" id="GO:0022627">
    <property type="term" value="C:cytosolic small ribosomal subunit"/>
    <property type="evidence" value="ECO:0007669"/>
    <property type="project" value="TreeGrafter"/>
</dbReference>
<dbReference type="Gene3D" id="3.40.50.10490">
    <property type="entry name" value="Glucose-6-phosphate isomerase like protein, domain 1"/>
    <property type="match status" value="1"/>
</dbReference>
<evidence type="ECO:0000256" key="5">
    <source>
        <dbReference type="ARBA" id="ARBA00035518"/>
    </source>
</evidence>
<evidence type="ECO:0000256" key="3">
    <source>
        <dbReference type="ARBA" id="ARBA00023274"/>
    </source>
</evidence>
<proteinExistence type="inferred from homology"/>
<dbReference type="InterPro" id="IPR005706">
    <property type="entry name" value="Ribosomal_uS2_bac/mit/plastid"/>
</dbReference>
<dbReference type="GO" id="GO:0006412">
    <property type="term" value="P:translation"/>
    <property type="evidence" value="ECO:0007669"/>
    <property type="project" value="InterPro"/>
</dbReference>
<comment type="similarity">
    <text evidence="1">Belongs to the universal ribosomal protein uS2 family.</text>
</comment>
<evidence type="ECO:0000256" key="2">
    <source>
        <dbReference type="ARBA" id="ARBA00022980"/>
    </source>
</evidence>
<protein>
    <recommendedName>
        <fullName evidence="4">Small ribosomal subunit protein uS2</fullName>
    </recommendedName>
    <alternativeName>
        <fullName evidence="5">30S ribosomal protein S2</fullName>
    </alternativeName>
</protein>
<feature type="non-terminal residue" evidence="6">
    <location>
        <position position="278"/>
    </location>
</feature>
<dbReference type="PANTHER" id="PTHR12534:SF0">
    <property type="entry name" value="SMALL RIBOSOMAL SUBUNIT PROTEIN US2M"/>
    <property type="match status" value="1"/>
</dbReference>
<keyword evidence="2 6" id="KW-0689">Ribosomal protein</keyword>
<dbReference type="PRINTS" id="PR00395">
    <property type="entry name" value="RIBOSOMALS2"/>
</dbReference>
<dbReference type="GO" id="GO:0003735">
    <property type="term" value="F:structural constituent of ribosome"/>
    <property type="evidence" value="ECO:0007669"/>
    <property type="project" value="InterPro"/>
</dbReference>
<dbReference type="InterPro" id="IPR023591">
    <property type="entry name" value="Ribosomal_uS2_flav_dom_sf"/>
</dbReference>